<reference evidence="13 14" key="1">
    <citation type="submission" date="2019-01" db="EMBL/GenBank/DDBJ databases">
        <title>Intercellular communication is required for trap formation in the nematode-trapping fungus Duddingtonia flagrans.</title>
        <authorList>
            <person name="Youssar L."/>
            <person name="Wernet V."/>
            <person name="Hensel N."/>
            <person name="Hildebrandt H.-G."/>
            <person name="Fischer R."/>
        </authorList>
    </citation>
    <scope>NUCLEOTIDE SEQUENCE [LARGE SCALE GENOMIC DNA]</scope>
    <source>
        <strain evidence="13 14">CBS H-5679</strain>
    </source>
</reference>
<dbReference type="InterPro" id="IPR002067">
    <property type="entry name" value="MCP"/>
</dbReference>
<dbReference type="Proteomes" id="UP000283090">
    <property type="component" value="Unassembled WGS sequence"/>
</dbReference>
<dbReference type="GeneID" id="93588155"/>
<keyword evidence="7 12" id="KW-1133">Transmembrane helix</keyword>
<comment type="subcellular location">
    <subcellularLocation>
        <location evidence="1">Mitochondrion inner membrane</location>
        <topology evidence="1">Multi-pass membrane protein</topology>
    </subcellularLocation>
</comment>
<dbReference type="EMBL" id="SAEB01000007">
    <property type="protein sequence ID" value="RVD84075.1"/>
    <property type="molecule type" value="Genomic_DNA"/>
</dbReference>
<sequence length="291" mass="30252">MGGDPSSSGLKTSRDPALSPFARALLAGAVAGLTVDLTLFPLDTLKTRLQSSSGFLASGGFRNVYRGIGSVFLGSAPGAALFFVSYEGVKNSAFTTNYLGGNDTPAASMLASAIGEVAACTVRVPVEVVKQRAQATGTGSSLAAVKYVVNLGRDRGLLGVWREIYRGYGVTIMREIPFTMIQFPLWEGMKKWCVQVRGGGDRRASGAESAVCGSVAGGVAAAVTTPLDVMKTRMMLAEKSISMVSMFRKIVAEEGARTLLSGIGPRVMWISAGGAVFLGAYTGAANALSEL</sequence>
<keyword evidence="3 11" id="KW-0813">Transport</keyword>
<evidence type="ECO:0000256" key="1">
    <source>
        <dbReference type="ARBA" id="ARBA00004448"/>
    </source>
</evidence>
<evidence type="ECO:0000256" key="8">
    <source>
        <dbReference type="ARBA" id="ARBA00023128"/>
    </source>
</evidence>
<dbReference type="FunFam" id="1.50.40.10:FF:000018">
    <property type="entry name" value="S-adenosylmethionine mitochondrial carrier protein-like"/>
    <property type="match status" value="1"/>
</dbReference>
<evidence type="ECO:0000313" key="14">
    <source>
        <dbReference type="Proteomes" id="UP000283090"/>
    </source>
</evidence>
<feature type="transmembrane region" description="Helical" evidence="12">
    <location>
        <begin position="20"/>
        <end position="42"/>
    </location>
</feature>
<dbReference type="PRINTS" id="PR00926">
    <property type="entry name" value="MITOCARRIER"/>
</dbReference>
<keyword evidence="9 10" id="KW-0472">Membrane</keyword>
<dbReference type="OrthoDB" id="276989at2759"/>
<dbReference type="InterPro" id="IPR023395">
    <property type="entry name" value="MCP_dom_sf"/>
</dbReference>
<dbReference type="PANTHER" id="PTHR45667">
    <property type="entry name" value="S-ADENOSYLMETHIONINE MITOCHONDRIAL CARRIER PROTEIN"/>
    <property type="match status" value="1"/>
</dbReference>
<dbReference type="InterPro" id="IPR018108">
    <property type="entry name" value="MCP_transmembrane"/>
</dbReference>
<keyword evidence="6" id="KW-0999">Mitochondrion inner membrane</keyword>
<dbReference type="Pfam" id="PF00153">
    <property type="entry name" value="Mito_carr"/>
    <property type="match status" value="3"/>
</dbReference>
<evidence type="ECO:0000256" key="6">
    <source>
        <dbReference type="ARBA" id="ARBA00022792"/>
    </source>
</evidence>
<dbReference type="GO" id="GO:0055085">
    <property type="term" value="P:transmembrane transport"/>
    <property type="evidence" value="ECO:0007669"/>
    <property type="project" value="InterPro"/>
</dbReference>
<evidence type="ECO:0000256" key="12">
    <source>
        <dbReference type="SAM" id="Phobius"/>
    </source>
</evidence>
<evidence type="ECO:0000256" key="11">
    <source>
        <dbReference type="RuleBase" id="RU000488"/>
    </source>
</evidence>
<evidence type="ECO:0000256" key="2">
    <source>
        <dbReference type="ARBA" id="ARBA00006375"/>
    </source>
</evidence>
<feature type="transmembrane region" description="Helical" evidence="12">
    <location>
        <begin position="267"/>
        <end position="288"/>
    </location>
</feature>
<evidence type="ECO:0000256" key="3">
    <source>
        <dbReference type="ARBA" id="ARBA00022448"/>
    </source>
</evidence>
<evidence type="ECO:0000256" key="7">
    <source>
        <dbReference type="ARBA" id="ARBA00022989"/>
    </source>
</evidence>
<dbReference type="STRING" id="97331.A0A436ZZ87"/>
<keyword evidence="4 10" id="KW-0812">Transmembrane</keyword>
<dbReference type="AlphaFoldDB" id="A0A436ZZ87"/>
<dbReference type="PROSITE" id="PS50920">
    <property type="entry name" value="SOLCAR"/>
    <property type="match status" value="3"/>
</dbReference>
<feature type="transmembrane region" description="Helical" evidence="12">
    <location>
        <begin position="63"/>
        <end position="86"/>
    </location>
</feature>
<accession>A0A436ZZ87</accession>
<dbReference type="GO" id="GO:0005743">
    <property type="term" value="C:mitochondrial inner membrane"/>
    <property type="evidence" value="ECO:0007669"/>
    <property type="project" value="UniProtKB-SubCell"/>
</dbReference>
<protein>
    <submittedName>
        <fullName evidence="13">Uncharacterized protein</fullName>
    </submittedName>
</protein>
<evidence type="ECO:0000313" key="13">
    <source>
        <dbReference type="EMBL" id="RVD84075.1"/>
    </source>
</evidence>
<dbReference type="Gene3D" id="1.50.40.10">
    <property type="entry name" value="Mitochondrial carrier domain"/>
    <property type="match status" value="2"/>
</dbReference>
<comment type="caution">
    <text evidence="13">The sequence shown here is derived from an EMBL/GenBank/DDBJ whole genome shotgun (WGS) entry which is preliminary data.</text>
</comment>
<dbReference type="SUPFAM" id="SSF103506">
    <property type="entry name" value="Mitochondrial carrier"/>
    <property type="match status" value="1"/>
</dbReference>
<feature type="repeat" description="Solcar" evidence="10">
    <location>
        <begin position="19"/>
        <end position="92"/>
    </location>
</feature>
<dbReference type="RefSeq" id="XP_067489619.1">
    <property type="nucleotide sequence ID" value="XM_067635162.1"/>
</dbReference>
<feature type="repeat" description="Solcar" evidence="10">
    <location>
        <begin position="204"/>
        <end position="287"/>
    </location>
</feature>
<evidence type="ECO:0000256" key="5">
    <source>
        <dbReference type="ARBA" id="ARBA00022737"/>
    </source>
</evidence>
<organism evidence="13 14">
    <name type="scientific">Arthrobotrys flagrans</name>
    <name type="common">Nematode-trapping fungus</name>
    <name type="synonym">Trichothecium flagrans</name>
    <dbReference type="NCBI Taxonomy" id="97331"/>
    <lineage>
        <taxon>Eukaryota</taxon>
        <taxon>Fungi</taxon>
        <taxon>Dikarya</taxon>
        <taxon>Ascomycota</taxon>
        <taxon>Pezizomycotina</taxon>
        <taxon>Orbiliomycetes</taxon>
        <taxon>Orbiliales</taxon>
        <taxon>Orbiliaceae</taxon>
        <taxon>Arthrobotrys</taxon>
    </lineage>
</organism>
<keyword evidence="14" id="KW-1185">Reference proteome</keyword>
<keyword evidence="8" id="KW-0496">Mitochondrion</keyword>
<evidence type="ECO:0000256" key="4">
    <source>
        <dbReference type="ARBA" id="ARBA00022692"/>
    </source>
</evidence>
<gene>
    <name evidence="13" type="ORF">DFL_005844</name>
</gene>
<feature type="repeat" description="Solcar" evidence="10">
    <location>
        <begin position="103"/>
        <end position="192"/>
    </location>
</feature>
<dbReference type="VEuPathDB" id="FungiDB:DFL_005844"/>
<evidence type="ECO:0000256" key="9">
    <source>
        <dbReference type="ARBA" id="ARBA00023136"/>
    </source>
</evidence>
<comment type="similarity">
    <text evidence="2 11">Belongs to the mitochondrial carrier (TC 2.A.29) family.</text>
</comment>
<evidence type="ECO:0000256" key="10">
    <source>
        <dbReference type="PROSITE-ProRule" id="PRU00282"/>
    </source>
</evidence>
<keyword evidence="5" id="KW-0677">Repeat</keyword>
<name>A0A436ZZ87_ARTFL</name>
<proteinExistence type="inferred from homology"/>